<organism evidence="2 3">
    <name type="scientific">Ureibacillus manganicus DSM 26584</name>
    <dbReference type="NCBI Taxonomy" id="1384049"/>
    <lineage>
        <taxon>Bacteria</taxon>
        <taxon>Bacillati</taxon>
        <taxon>Bacillota</taxon>
        <taxon>Bacilli</taxon>
        <taxon>Bacillales</taxon>
        <taxon>Caryophanaceae</taxon>
        <taxon>Ureibacillus</taxon>
    </lineage>
</organism>
<comment type="caution">
    <text evidence="2">The sequence shown here is derived from an EMBL/GenBank/DDBJ whole genome shotgun (WGS) entry which is preliminary data.</text>
</comment>
<dbReference type="AlphaFoldDB" id="A0A0A3HUA0"/>
<dbReference type="eggNOG" id="ENOG502ZRWD">
    <property type="taxonomic scope" value="Bacteria"/>
</dbReference>
<dbReference type="STRING" id="1384049.CD29_17370"/>
<proteinExistence type="predicted"/>
<accession>A0A0A3HUA0</accession>
<evidence type="ECO:0000313" key="3">
    <source>
        <dbReference type="Proteomes" id="UP000030416"/>
    </source>
</evidence>
<evidence type="ECO:0000256" key="1">
    <source>
        <dbReference type="SAM" id="MobiDB-lite"/>
    </source>
</evidence>
<name>A0A0A3HUA0_9BACL</name>
<feature type="compositionally biased region" description="Low complexity" evidence="1">
    <location>
        <begin position="39"/>
        <end position="48"/>
    </location>
</feature>
<sequence>MRTSRVHSITSSVFRNSRQYLQTNERIFRLIDEGEANRQSSSQQQNGSQKRESSARNPQAPIKRFRKQEKSIIISGVHSDAQSVANRHNRLLEKTSNLKHTSKKSQINTYRSSI</sequence>
<evidence type="ECO:0000313" key="2">
    <source>
        <dbReference type="EMBL" id="KGR76034.1"/>
    </source>
</evidence>
<dbReference type="Proteomes" id="UP000030416">
    <property type="component" value="Unassembled WGS sequence"/>
</dbReference>
<dbReference type="OrthoDB" id="2739792at2"/>
<reference evidence="2 3" key="1">
    <citation type="submission" date="2014-02" db="EMBL/GenBank/DDBJ databases">
        <title>Draft genome sequence of Lysinibacillus manganicus DSM 26584T.</title>
        <authorList>
            <person name="Zhang F."/>
            <person name="Wang G."/>
            <person name="Zhang L."/>
        </authorList>
    </citation>
    <scope>NUCLEOTIDE SEQUENCE [LARGE SCALE GENOMIC DNA]</scope>
    <source>
        <strain evidence="2 3">DSM 26584</strain>
    </source>
</reference>
<feature type="region of interest" description="Disordered" evidence="1">
    <location>
        <begin position="94"/>
        <end position="114"/>
    </location>
</feature>
<feature type="region of interest" description="Disordered" evidence="1">
    <location>
        <begin position="33"/>
        <end position="64"/>
    </location>
</feature>
<dbReference type="RefSeq" id="WP_036189443.1">
    <property type="nucleotide sequence ID" value="NZ_AVDA01000028.1"/>
</dbReference>
<dbReference type="EMBL" id="JPVN01000028">
    <property type="protein sequence ID" value="KGR76034.1"/>
    <property type="molecule type" value="Genomic_DNA"/>
</dbReference>
<gene>
    <name evidence="2" type="ORF">CD29_17370</name>
</gene>
<keyword evidence="3" id="KW-1185">Reference proteome</keyword>
<protein>
    <submittedName>
        <fullName evidence="2">Uncharacterized protein</fullName>
    </submittedName>
</protein>